<keyword evidence="2" id="KW-0812">Transmembrane</keyword>
<keyword evidence="2" id="KW-0472">Membrane</keyword>
<feature type="transmembrane region" description="Helical" evidence="2">
    <location>
        <begin position="66"/>
        <end position="88"/>
    </location>
</feature>
<dbReference type="GO" id="GO:0006813">
    <property type="term" value="P:potassium ion transport"/>
    <property type="evidence" value="ECO:0007669"/>
    <property type="project" value="InterPro"/>
</dbReference>
<feature type="transmembrane region" description="Helical" evidence="2">
    <location>
        <begin position="148"/>
        <end position="170"/>
    </location>
</feature>
<dbReference type="InterPro" id="IPR003148">
    <property type="entry name" value="RCK_N"/>
</dbReference>
<evidence type="ECO:0000313" key="5">
    <source>
        <dbReference type="Proteomes" id="UP000095401"/>
    </source>
</evidence>
<dbReference type="InterPro" id="IPR013099">
    <property type="entry name" value="K_chnl_dom"/>
</dbReference>
<evidence type="ECO:0000259" key="3">
    <source>
        <dbReference type="PROSITE" id="PS51201"/>
    </source>
</evidence>
<dbReference type="PROSITE" id="PS51201">
    <property type="entry name" value="RCK_N"/>
    <property type="match status" value="1"/>
</dbReference>
<feature type="transmembrane region" description="Helical" evidence="2">
    <location>
        <begin position="21"/>
        <end position="40"/>
    </location>
</feature>
<dbReference type="EMBL" id="CP017415">
    <property type="protein sequence ID" value="AOU99651.1"/>
    <property type="molecule type" value="Genomic_DNA"/>
</dbReference>
<evidence type="ECO:0000256" key="1">
    <source>
        <dbReference type="ARBA" id="ARBA00004651"/>
    </source>
</evidence>
<dbReference type="PANTHER" id="PTHR43833">
    <property type="entry name" value="POTASSIUM CHANNEL PROTEIN 2-RELATED-RELATED"/>
    <property type="match status" value="1"/>
</dbReference>
<feature type="transmembrane region" description="Helical" evidence="2">
    <location>
        <begin position="95"/>
        <end position="117"/>
    </location>
</feature>
<dbReference type="SUPFAM" id="SSF51735">
    <property type="entry name" value="NAD(P)-binding Rossmann-fold domains"/>
    <property type="match status" value="1"/>
</dbReference>
<dbReference type="Gene3D" id="1.10.287.70">
    <property type="match status" value="1"/>
</dbReference>
<dbReference type="Gene3D" id="3.40.50.720">
    <property type="entry name" value="NAD(P)-binding Rossmann-like Domain"/>
    <property type="match status" value="1"/>
</dbReference>
<comment type="subcellular location">
    <subcellularLocation>
        <location evidence="1">Cell membrane</location>
        <topology evidence="1">Multi-pass membrane protein</topology>
    </subcellularLocation>
</comment>
<reference evidence="5" key="1">
    <citation type="submission" date="2016-09" db="EMBL/GenBank/DDBJ databases">
        <title>Acidihalobacter prosperus F5.</title>
        <authorList>
            <person name="Khaleque H.N."/>
            <person name="Ramsay J.P."/>
            <person name="Kaksonen A.H."/>
            <person name="Boxall N.J."/>
            <person name="Watkin E.L.J."/>
        </authorList>
    </citation>
    <scope>NUCLEOTIDE SEQUENCE [LARGE SCALE GENOMIC DNA]</scope>
    <source>
        <strain evidence="5">F5</strain>
    </source>
</reference>
<protein>
    <recommendedName>
        <fullName evidence="3">RCK N-terminal domain-containing protein</fullName>
    </recommendedName>
</protein>
<proteinExistence type="predicted"/>
<feature type="domain" description="RCK N-terminal" evidence="3">
    <location>
        <begin position="250"/>
        <end position="370"/>
    </location>
</feature>
<dbReference type="InterPro" id="IPR050721">
    <property type="entry name" value="Trk_Ktr_HKT_K-transport"/>
</dbReference>
<dbReference type="SUPFAM" id="SSF81324">
    <property type="entry name" value="Voltage-gated potassium channels"/>
    <property type="match status" value="1"/>
</dbReference>
<keyword evidence="2" id="KW-1133">Transmembrane helix</keyword>
<dbReference type="KEGG" id="aprs:BI364_09240"/>
<dbReference type="InterPro" id="IPR036291">
    <property type="entry name" value="NAD(P)-bd_dom_sf"/>
</dbReference>
<sequence>MWPGLRRSWSKLSQITRADRWFPQIPLALGVGLAGLLQLVPDFRRLFGLTLAVPDLGRLNEGFSTLAIHGIPQFAVGILLLVMSLGLLWRSRLAWVITMLVTLAAIVVQLTASGWHYPLETGYNLLLLLVLLAARRHFDRSSLATGTLFALTSVLLTLGYGVFGAYLLGAQFRPAITGADDALYFAVVTMSTVGYGDIVPITPEARLFVVSLIILGLVIFATSLSAILGPMMNNRLIALIQPRRSRMDRSNHYIIVGDTALSRNSFKELQARGQKLTLILPRQVDDGPYQKADIIVGDGSDIDVLRKAGAERAKAVLALGDDDSENAFVILAVKEIGEGIRTVAVVSDARNLARVKRVQPDLLLAPQVLGGELLAMALSGEEINSETLIDQLLHVR</sequence>
<keyword evidence="5" id="KW-1185">Reference proteome</keyword>
<organism evidence="4 5">
    <name type="scientific">Acidihalobacter yilgarnensis</name>
    <dbReference type="NCBI Taxonomy" id="2819280"/>
    <lineage>
        <taxon>Bacteria</taxon>
        <taxon>Pseudomonadati</taxon>
        <taxon>Pseudomonadota</taxon>
        <taxon>Gammaproteobacteria</taxon>
        <taxon>Chromatiales</taxon>
        <taxon>Ectothiorhodospiraceae</taxon>
        <taxon>Acidihalobacter</taxon>
    </lineage>
</organism>
<gene>
    <name evidence="4" type="ORF">BI364_09240</name>
</gene>
<evidence type="ECO:0000256" key="2">
    <source>
        <dbReference type="SAM" id="Phobius"/>
    </source>
</evidence>
<evidence type="ECO:0000313" key="4">
    <source>
        <dbReference type="EMBL" id="AOU99651.1"/>
    </source>
</evidence>
<dbReference type="NCBIfam" id="NF007828">
    <property type="entry name" value="PRK10537.1"/>
    <property type="match status" value="1"/>
</dbReference>
<name>A0A1D8IT35_9GAMM</name>
<accession>A0A1D8IT35</accession>
<dbReference type="Proteomes" id="UP000095401">
    <property type="component" value="Chromosome"/>
</dbReference>
<feature type="transmembrane region" description="Helical" evidence="2">
    <location>
        <begin position="207"/>
        <end position="228"/>
    </location>
</feature>
<dbReference type="AlphaFoldDB" id="A0A1D8IT35"/>
<dbReference type="Pfam" id="PF07885">
    <property type="entry name" value="Ion_trans_2"/>
    <property type="match status" value="1"/>
</dbReference>
<dbReference type="GO" id="GO:0005886">
    <property type="term" value="C:plasma membrane"/>
    <property type="evidence" value="ECO:0007669"/>
    <property type="project" value="UniProtKB-SubCell"/>
</dbReference>
<feature type="transmembrane region" description="Helical" evidence="2">
    <location>
        <begin position="182"/>
        <end position="201"/>
    </location>
</feature>
<dbReference type="Pfam" id="PF02254">
    <property type="entry name" value="TrkA_N"/>
    <property type="match status" value="1"/>
</dbReference>
<dbReference type="PANTHER" id="PTHR43833:SF11">
    <property type="entry name" value="VOLTAGE-GATED POTASSIUM CHANNEL KCH"/>
    <property type="match status" value="1"/>
</dbReference>